<evidence type="ECO:0000313" key="8">
    <source>
        <dbReference type="EMBL" id="EKC52235.1"/>
    </source>
</evidence>
<evidence type="ECO:0000256" key="1">
    <source>
        <dbReference type="ARBA" id="ARBA00004651"/>
    </source>
</evidence>
<sequence length="264" mass="30089">FWSLFTSLSSYAHWLNPLMIVLSVIMCAVLIRQDSTAPEFKISWMVLFMIMPVQGGLLYLLWGDKRPAFRLRKKLDWAYDRIRPLRRTDPAAQAMLEQANPRAGRTAAYLRDFAAYPVYSGTNVKFYASGEAVFPDLLEALESAQESILLEFFIISKGKMWDAVHDVLRRKAAQGVDVRMIYDDVGCATGLPAQYWKTLQVEGIQAVPFNPFVPLLNLVMNSRDHRKIVVVDGKTAFTGGFNLADEYINQKERFGYWCDTGVRL</sequence>
<keyword evidence="5 6" id="KW-0472">Membrane</keyword>
<dbReference type="AlphaFoldDB" id="K1SF09"/>
<dbReference type="GO" id="GO:0030572">
    <property type="term" value="F:phosphatidyltransferase activity"/>
    <property type="evidence" value="ECO:0007669"/>
    <property type="project" value="UniProtKB-ARBA"/>
</dbReference>
<protein>
    <submittedName>
        <fullName evidence="8">Cardiolipin synthetase</fullName>
    </submittedName>
</protein>
<dbReference type="GO" id="GO:0032049">
    <property type="term" value="P:cardiolipin biosynthetic process"/>
    <property type="evidence" value="ECO:0007669"/>
    <property type="project" value="UniProtKB-ARBA"/>
</dbReference>
<dbReference type="Pfam" id="PF13396">
    <property type="entry name" value="PLDc_N"/>
    <property type="match status" value="1"/>
</dbReference>
<evidence type="ECO:0000256" key="6">
    <source>
        <dbReference type="SAM" id="Phobius"/>
    </source>
</evidence>
<dbReference type="SMART" id="SM00155">
    <property type="entry name" value="PLDc"/>
    <property type="match status" value="1"/>
</dbReference>
<evidence type="ECO:0000256" key="4">
    <source>
        <dbReference type="ARBA" id="ARBA00022989"/>
    </source>
</evidence>
<dbReference type="EMBL" id="AJWY01011626">
    <property type="protein sequence ID" value="EKC52235.1"/>
    <property type="molecule type" value="Genomic_DNA"/>
</dbReference>
<reference evidence="8" key="1">
    <citation type="journal article" date="2013" name="Environ. Microbiol.">
        <title>Microbiota from the distal guts of lean and obese adolescents exhibit partial functional redundancy besides clear differences in community structure.</title>
        <authorList>
            <person name="Ferrer M."/>
            <person name="Ruiz A."/>
            <person name="Lanza F."/>
            <person name="Haange S.B."/>
            <person name="Oberbach A."/>
            <person name="Till H."/>
            <person name="Bargiela R."/>
            <person name="Campoy C."/>
            <person name="Segura M.T."/>
            <person name="Richter M."/>
            <person name="von Bergen M."/>
            <person name="Seifert J."/>
            <person name="Suarez A."/>
        </authorList>
    </citation>
    <scope>NUCLEOTIDE SEQUENCE</scope>
</reference>
<dbReference type="Pfam" id="PF13091">
    <property type="entry name" value="PLDc_2"/>
    <property type="match status" value="1"/>
</dbReference>
<feature type="transmembrane region" description="Helical" evidence="6">
    <location>
        <begin position="12"/>
        <end position="31"/>
    </location>
</feature>
<evidence type="ECO:0000256" key="2">
    <source>
        <dbReference type="ARBA" id="ARBA00022475"/>
    </source>
</evidence>
<evidence type="ECO:0000256" key="3">
    <source>
        <dbReference type="ARBA" id="ARBA00022692"/>
    </source>
</evidence>
<dbReference type="GO" id="GO:0005886">
    <property type="term" value="C:plasma membrane"/>
    <property type="evidence" value="ECO:0007669"/>
    <property type="project" value="UniProtKB-SubCell"/>
</dbReference>
<gene>
    <name evidence="8" type="ORF">LEA_16993</name>
</gene>
<dbReference type="PANTHER" id="PTHR21248:SF22">
    <property type="entry name" value="PHOSPHOLIPASE D"/>
    <property type="match status" value="1"/>
</dbReference>
<comment type="subcellular location">
    <subcellularLocation>
        <location evidence="1">Cell membrane</location>
        <topology evidence="1">Multi-pass membrane protein</topology>
    </subcellularLocation>
</comment>
<proteinExistence type="predicted"/>
<keyword evidence="2" id="KW-1003">Cell membrane</keyword>
<feature type="domain" description="PLD phosphodiesterase" evidence="7">
    <location>
        <begin position="220"/>
        <end position="247"/>
    </location>
</feature>
<feature type="non-terminal residue" evidence="8">
    <location>
        <position position="264"/>
    </location>
</feature>
<keyword evidence="4 6" id="KW-1133">Transmembrane helix</keyword>
<feature type="non-terminal residue" evidence="8">
    <location>
        <position position="1"/>
    </location>
</feature>
<organism evidence="8">
    <name type="scientific">human gut metagenome</name>
    <dbReference type="NCBI Taxonomy" id="408170"/>
    <lineage>
        <taxon>unclassified sequences</taxon>
        <taxon>metagenomes</taxon>
        <taxon>organismal metagenomes</taxon>
    </lineage>
</organism>
<feature type="transmembrane region" description="Helical" evidence="6">
    <location>
        <begin position="43"/>
        <end position="62"/>
    </location>
</feature>
<dbReference type="InterPro" id="IPR025202">
    <property type="entry name" value="PLD-like_dom"/>
</dbReference>
<dbReference type="PANTHER" id="PTHR21248">
    <property type="entry name" value="CARDIOLIPIN SYNTHASE"/>
    <property type="match status" value="1"/>
</dbReference>
<dbReference type="PROSITE" id="PS50035">
    <property type="entry name" value="PLD"/>
    <property type="match status" value="1"/>
</dbReference>
<keyword evidence="3 6" id="KW-0812">Transmembrane</keyword>
<accession>K1SF09</accession>
<comment type="caution">
    <text evidence="8">The sequence shown here is derived from an EMBL/GenBank/DDBJ whole genome shotgun (WGS) entry which is preliminary data.</text>
</comment>
<evidence type="ECO:0000256" key="5">
    <source>
        <dbReference type="ARBA" id="ARBA00023136"/>
    </source>
</evidence>
<dbReference type="CDD" id="cd09154">
    <property type="entry name" value="PLDc_SMU_988_like_1"/>
    <property type="match status" value="1"/>
</dbReference>
<dbReference type="SUPFAM" id="SSF56024">
    <property type="entry name" value="Phospholipase D/nuclease"/>
    <property type="match status" value="1"/>
</dbReference>
<name>K1SF09_9ZZZZ</name>
<dbReference type="InterPro" id="IPR027379">
    <property type="entry name" value="CLS_N"/>
</dbReference>
<evidence type="ECO:0000259" key="7">
    <source>
        <dbReference type="PROSITE" id="PS50035"/>
    </source>
</evidence>
<dbReference type="Gene3D" id="3.30.870.10">
    <property type="entry name" value="Endonuclease Chain A"/>
    <property type="match status" value="1"/>
</dbReference>
<dbReference type="InterPro" id="IPR001736">
    <property type="entry name" value="PLipase_D/transphosphatidylase"/>
</dbReference>